<dbReference type="Gene3D" id="3.40.109.10">
    <property type="entry name" value="NADH Oxidase"/>
    <property type="match status" value="1"/>
</dbReference>
<accession>A0A918Q2R1</accession>
<dbReference type="Proteomes" id="UP000662572">
    <property type="component" value="Unassembled WGS sequence"/>
</dbReference>
<keyword evidence="5" id="KW-1185">Reference proteome</keyword>
<sequence>MSIHTSDVLTAPRRSDHAVAPLFLNRWSARSLTQETIPETDLWACFEAARWAPSAFNAQPWRFIYAHRDTADWERLLGLLNSKNRQWAHRAAALIFIVSRKDFIFQGETFPIGSHSFDTGAAWSNLAHQAHILGYNTRAIGGFDRKRAPEVLGLPDNYQVETAVAIGRRAALEHLDEVFHDQETPSERRPLESFVFEGRFTADMPQE</sequence>
<dbReference type="GO" id="GO:0016491">
    <property type="term" value="F:oxidoreductase activity"/>
    <property type="evidence" value="ECO:0007669"/>
    <property type="project" value="UniProtKB-KW"/>
</dbReference>
<feature type="domain" description="Nitroreductase" evidence="3">
    <location>
        <begin position="25"/>
        <end position="76"/>
    </location>
</feature>
<evidence type="ECO:0000259" key="3">
    <source>
        <dbReference type="Pfam" id="PF00881"/>
    </source>
</evidence>
<keyword evidence="2" id="KW-0560">Oxidoreductase</keyword>
<dbReference type="Pfam" id="PF00881">
    <property type="entry name" value="Nitroreductase"/>
    <property type="match status" value="1"/>
</dbReference>
<evidence type="ECO:0000313" key="5">
    <source>
        <dbReference type="Proteomes" id="UP000662572"/>
    </source>
</evidence>
<dbReference type="CDD" id="cd02138">
    <property type="entry name" value="TdsD-like"/>
    <property type="match status" value="1"/>
</dbReference>
<organism evidence="4 5">
    <name type="scientific">Asticcacaulis endophyticus</name>
    <dbReference type="NCBI Taxonomy" id="1395890"/>
    <lineage>
        <taxon>Bacteria</taxon>
        <taxon>Pseudomonadati</taxon>
        <taxon>Pseudomonadota</taxon>
        <taxon>Alphaproteobacteria</taxon>
        <taxon>Caulobacterales</taxon>
        <taxon>Caulobacteraceae</taxon>
        <taxon>Asticcacaulis</taxon>
    </lineage>
</organism>
<dbReference type="PANTHER" id="PTHR43673">
    <property type="entry name" value="NAD(P)H NITROREDUCTASE YDGI-RELATED"/>
    <property type="match status" value="1"/>
</dbReference>
<dbReference type="EMBL" id="BMZB01000001">
    <property type="protein sequence ID" value="GGZ30954.1"/>
    <property type="molecule type" value="Genomic_DNA"/>
</dbReference>
<dbReference type="InterPro" id="IPR029479">
    <property type="entry name" value="Nitroreductase"/>
</dbReference>
<gene>
    <name evidence="4" type="ORF">GCM10011273_16810</name>
</gene>
<evidence type="ECO:0000256" key="2">
    <source>
        <dbReference type="ARBA" id="ARBA00023002"/>
    </source>
</evidence>
<dbReference type="SUPFAM" id="SSF55469">
    <property type="entry name" value="FMN-dependent nitroreductase-like"/>
    <property type="match status" value="1"/>
</dbReference>
<dbReference type="RefSeq" id="WP_189485903.1">
    <property type="nucleotide sequence ID" value="NZ_BMZB01000001.1"/>
</dbReference>
<proteinExistence type="inferred from homology"/>
<dbReference type="AlphaFoldDB" id="A0A918Q2R1"/>
<comment type="caution">
    <text evidence="4">The sequence shown here is derived from an EMBL/GenBank/DDBJ whole genome shotgun (WGS) entry which is preliminary data.</text>
</comment>
<comment type="similarity">
    <text evidence="1">Belongs to the nitroreductase family.</text>
</comment>
<evidence type="ECO:0000256" key="1">
    <source>
        <dbReference type="ARBA" id="ARBA00007118"/>
    </source>
</evidence>
<reference evidence="4" key="1">
    <citation type="journal article" date="2014" name="Int. J. Syst. Evol. Microbiol.">
        <title>Complete genome sequence of Corynebacterium casei LMG S-19264T (=DSM 44701T), isolated from a smear-ripened cheese.</title>
        <authorList>
            <consortium name="US DOE Joint Genome Institute (JGI-PGF)"/>
            <person name="Walter F."/>
            <person name="Albersmeier A."/>
            <person name="Kalinowski J."/>
            <person name="Ruckert C."/>
        </authorList>
    </citation>
    <scope>NUCLEOTIDE SEQUENCE</scope>
    <source>
        <strain evidence="4">KCTC 32296</strain>
    </source>
</reference>
<name>A0A918Q2R1_9CAUL</name>
<protein>
    <submittedName>
        <fullName evidence="4">Nitroreductase</fullName>
    </submittedName>
</protein>
<dbReference type="InterPro" id="IPR000415">
    <property type="entry name" value="Nitroreductase-like"/>
</dbReference>
<reference evidence="4" key="2">
    <citation type="submission" date="2020-09" db="EMBL/GenBank/DDBJ databases">
        <authorList>
            <person name="Sun Q."/>
            <person name="Kim S."/>
        </authorList>
    </citation>
    <scope>NUCLEOTIDE SEQUENCE</scope>
    <source>
        <strain evidence="4">KCTC 32296</strain>
    </source>
</reference>
<dbReference type="PANTHER" id="PTHR43673:SF10">
    <property type="entry name" value="NADH DEHYDROGENASE_NAD(P)H NITROREDUCTASE XCC3605-RELATED"/>
    <property type="match status" value="1"/>
</dbReference>
<evidence type="ECO:0000313" key="4">
    <source>
        <dbReference type="EMBL" id="GGZ30954.1"/>
    </source>
</evidence>